<feature type="coiled-coil region" evidence="1">
    <location>
        <begin position="196"/>
        <end position="223"/>
    </location>
</feature>
<dbReference type="InterPro" id="IPR021942">
    <property type="entry name" value="DUF3557"/>
</dbReference>
<evidence type="ECO:0000313" key="2">
    <source>
        <dbReference type="Proteomes" id="UP000095282"/>
    </source>
</evidence>
<name>A0A1I7TAH8_9PELO</name>
<sequence length="243" mass="28533">MNCKPLTYDSLKTVIQYLDPNTRFLLSSRIPSIRTAERAVPLIIKRLLIFNHCVDVNDVRYECVVYQVDCKDKIPYRVSGKSDLNWKLTCDVDEFGTRDYITKAGGMLPGHNGHFENNLFGAYDLEVVPTNEGRLQKLEEILEIEKQQLNQLMNYIPENDAMDKENEMKSFCKFTLICSNPPRIYEKEELKLLKSEETVKKAIKYLKDRIRQMENELNLFQNKSKNIRPKFEIHLVKRQGNYT</sequence>
<accession>A0A1I7TAH8</accession>
<reference evidence="3" key="1">
    <citation type="submission" date="2016-11" db="UniProtKB">
        <authorList>
            <consortium name="WormBaseParasite"/>
        </authorList>
    </citation>
    <scope>IDENTIFICATION</scope>
</reference>
<keyword evidence="1" id="KW-0175">Coiled coil</keyword>
<organism evidence="2 3">
    <name type="scientific">Caenorhabditis tropicalis</name>
    <dbReference type="NCBI Taxonomy" id="1561998"/>
    <lineage>
        <taxon>Eukaryota</taxon>
        <taxon>Metazoa</taxon>
        <taxon>Ecdysozoa</taxon>
        <taxon>Nematoda</taxon>
        <taxon>Chromadorea</taxon>
        <taxon>Rhabditida</taxon>
        <taxon>Rhabditina</taxon>
        <taxon>Rhabditomorpha</taxon>
        <taxon>Rhabditoidea</taxon>
        <taxon>Rhabditidae</taxon>
        <taxon>Peloderinae</taxon>
        <taxon>Caenorhabditis</taxon>
    </lineage>
</organism>
<proteinExistence type="predicted"/>
<evidence type="ECO:0000256" key="1">
    <source>
        <dbReference type="SAM" id="Coils"/>
    </source>
</evidence>
<dbReference type="PANTHER" id="PTHR31379:SF1">
    <property type="entry name" value="F-BOX C PROTEIN-RELATED"/>
    <property type="match status" value="1"/>
</dbReference>
<dbReference type="AlphaFoldDB" id="A0A1I7TAH8"/>
<dbReference type="WBParaSite" id="Csp11.Scaffold564.g4030.t1">
    <property type="protein sequence ID" value="Csp11.Scaffold564.g4030.t1"/>
    <property type="gene ID" value="Csp11.Scaffold564.g4030"/>
</dbReference>
<evidence type="ECO:0000313" key="3">
    <source>
        <dbReference type="WBParaSite" id="Csp11.Scaffold564.g4030.t1"/>
    </source>
</evidence>
<dbReference type="PANTHER" id="PTHR31379">
    <property type="entry name" value="F-BOX C PROTEIN-RELATED-RELATED"/>
    <property type="match status" value="1"/>
</dbReference>
<dbReference type="Proteomes" id="UP000095282">
    <property type="component" value="Unplaced"/>
</dbReference>
<keyword evidence="2" id="KW-1185">Reference proteome</keyword>
<protein>
    <submittedName>
        <fullName evidence="3">Enkurin domain-containing protein</fullName>
    </submittedName>
</protein>